<evidence type="ECO:0000256" key="5">
    <source>
        <dbReference type="SAM" id="SignalP"/>
    </source>
</evidence>
<dbReference type="PANTHER" id="PTHR47053:SF1">
    <property type="entry name" value="MUREIN DD-ENDOPEPTIDASE MEPH-RELATED"/>
    <property type="match status" value="1"/>
</dbReference>
<keyword evidence="4" id="KW-0788">Thiol protease</keyword>
<evidence type="ECO:0000256" key="3">
    <source>
        <dbReference type="ARBA" id="ARBA00022801"/>
    </source>
</evidence>
<accession>A0ABV4CTE6</accession>
<dbReference type="Pfam" id="PF00877">
    <property type="entry name" value="NLPC_P60"/>
    <property type="match status" value="1"/>
</dbReference>
<organism evidence="7 8">
    <name type="scientific">Heminiphilus faecis</name>
    <dbReference type="NCBI Taxonomy" id="2601703"/>
    <lineage>
        <taxon>Bacteria</taxon>
        <taxon>Pseudomonadati</taxon>
        <taxon>Bacteroidota</taxon>
        <taxon>Bacteroidia</taxon>
        <taxon>Bacteroidales</taxon>
        <taxon>Muribaculaceae</taxon>
        <taxon>Heminiphilus</taxon>
    </lineage>
</organism>
<comment type="caution">
    <text evidence="7">The sequence shown here is derived from an EMBL/GenBank/DDBJ whole genome shotgun (WGS) entry which is preliminary data.</text>
</comment>
<dbReference type="SUPFAM" id="SSF54001">
    <property type="entry name" value="Cysteine proteinases"/>
    <property type="match status" value="1"/>
</dbReference>
<keyword evidence="8" id="KW-1185">Reference proteome</keyword>
<evidence type="ECO:0000256" key="1">
    <source>
        <dbReference type="ARBA" id="ARBA00007074"/>
    </source>
</evidence>
<evidence type="ECO:0000259" key="6">
    <source>
        <dbReference type="PROSITE" id="PS51935"/>
    </source>
</evidence>
<dbReference type="Proteomes" id="UP001565200">
    <property type="component" value="Unassembled WGS sequence"/>
</dbReference>
<protein>
    <submittedName>
        <fullName evidence="7">SH3 domain-containing C40 family peptidase</fullName>
    </submittedName>
</protein>
<gene>
    <name evidence="7" type="ORF">AAK873_03340</name>
</gene>
<dbReference type="RefSeq" id="WP_121700350.1">
    <property type="nucleotide sequence ID" value="NZ_JBCLPP010000006.1"/>
</dbReference>
<comment type="similarity">
    <text evidence="1">Belongs to the peptidase C40 family.</text>
</comment>
<sequence>MRLTAILSALIMFMNLGAQEWALPVISVANVRDTTRHGSEMTTQVLMGTPLKVTQRMDCGWSAVITPEGYTGYIIDNSLTFLDEGCMDSWRKSPRLAVTSSYEIKAYSSPDIKSEPVTDLVPGDIVVDARICKKGFFKIELPDGRNGWVREDCVAPLETLNNGNVAEKVLESAVACMGTPYMWGGLSVKGMDCSGLTKLAYLSAGIIIPRDASQQALVGTTVDMDSLKKADLIFFGNPQTGRINHVAVYEGDGYCIESAGRVKRSLPESAGQIITARRYIGNEGREGIVPVIHHPWYFATESVKKRTVD</sequence>
<name>A0ABV4CTE6_9BACT</name>
<evidence type="ECO:0000256" key="2">
    <source>
        <dbReference type="ARBA" id="ARBA00022670"/>
    </source>
</evidence>
<keyword evidence="2" id="KW-0645">Protease</keyword>
<keyword evidence="5" id="KW-0732">Signal</keyword>
<keyword evidence="3" id="KW-0378">Hydrolase</keyword>
<evidence type="ECO:0000256" key="4">
    <source>
        <dbReference type="ARBA" id="ARBA00022807"/>
    </source>
</evidence>
<feature type="signal peptide" evidence="5">
    <location>
        <begin position="1"/>
        <end position="18"/>
    </location>
</feature>
<reference evidence="7 8" key="1">
    <citation type="submission" date="2024-03" db="EMBL/GenBank/DDBJ databases">
        <title>Mouse gut bacterial collection (mGBC) of GemPharmatech.</title>
        <authorList>
            <person name="He Y."/>
            <person name="Dong L."/>
            <person name="Wu D."/>
            <person name="Gao X."/>
            <person name="Lin Z."/>
        </authorList>
    </citation>
    <scope>NUCLEOTIDE SEQUENCE [LARGE SCALE GENOMIC DNA]</scope>
    <source>
        <strain evidence="7 8">54-13</strain>
    </source>
</reference>
<dbReference type="InterPro" id="IPR051202">
    <property type="entry name" value="Peptidase_C40"/>
</dbReference>
<dbReference type="EMBL" id="JBCLPP010000006">
    <property type="protein sequence ID" value="MEY8244653.1"/>
    <property type="molecule type" value="Genomic_DNA"/>
</dbReference>
<evidence type="ECO:0000313" key="8">
    <source>
        <dbReference type="Proteomes" id="UP001565200"/>
    </source>
</evidence>
<dbReference type="InterPro" id="IPR000064">
    <property type="entry name" value="NLP_P60_dom"/>
</dbReference>
<feature type="domain" description="NlpC/P60" evidence="6">
    <location>
        <begin position="163"/>
        <end position="286"/>
    </location>
</feature>
<dbReference type="Gene3D" id="3.90.1720.10">
    <property type="entry name" value="endopeptidase domain like (from Nostoc punctiforme)"/>
    <property type="match status" value="1"/>
</dbReference>
<dbReference type="InterPro" id="IPR038765">
    <property type="entry name" value="Papain-like_cys_pep_sf"/>
</dbReference>
<evidence type="ECO:0000313" key="7">
    <source>
        <dbReference type="EMBL" id="MEY8244653.1"/>
    </source>
</evidence>
<dbReference type="InterPro" id="IPR041382">
    <property type="entry name" value="SH3_16"/>
</dbReference>
<dbReference type="PANTHER" id="PTHR47053">
    <property type="entry name" value="MUREIN DD-ENDOPEPTIDASE MEPH-RELATED"/>
    <property type="match status" value="1"/>
</dbReference>
<dbReference type="Gene3D" id="2.30.30.40">
    <property type="entry name" value="SH3 Domains"/>
    <property type="match status" value="2"/>
</dbReference>
<feature type="chain" id="PRO_5047537539" evidence="5">
    <location>
        <begin position="19"/>
        <end position="309"/>
    </location>
</feature>
<proteinExistence type="inferred from homology"/>
<dbReference type="PROSITE" id="PS51935">
    <property type="entry name" value="NLPC_P60"/>
    <property type="match status" value="1"/>
</dbReference>
<dbReference type="Pfam" id="PF18348">
    <property type="entry name" value="SH3_16"/>
    <property type="match status" value="1"/>
</dbReference>